<keyword evidence="2" id="KW-1185">Reference proteome</keyword>
<dbReference type="STRING" id="411473.RUMCAL_02686"/>
<gene>
    <name evidence="1" type="ORF">RUMCAL_02686</name>
</gene>
<reference evidence="1 2" key="1">
    <citation type="submission" date="2013-07" db="EMBL/GenBank/DDBJ databases">
        <authorList>
            <person name="Weinstock G."/>
            <person name="Sodergren E."/>
            <person name="Wylie T."/>
            <person name="Fulton L."/>
            <person name="Fulton R."/>
            <person name="Fronick C."/>
            <person name="O'Laughlin M."/>
            <person name="Godfrey J."/>
            <person name="Miner T."/>
            <person name="Herter B."/>
            <person name="Appelbaum E."/>
            <person name="Cordes M."/>
            <person name="Lek S."/>
            <person name="Wollam A."/>
            <person name="Pepin K.H."/>
            <person name="Palsikar V.B."/>
            <person name="Mitreva M."/>
            <person name="Wilson R.K."/>
        </authorList>
    </citation>
    <scope>NUCLEOTIDE SEQUENCE [LARGE SCALE GENOMIC DNA]</scope>
    <source>
        <strain evidence="1 2">ATCC 27760</strain>
    </source>
</reference>
<evidence type="ECO:0000313" key="2">
    <source>
        <dbReference type="Proteomes" id="UP000016662"/>
    </source>
</evidence>
<dbReference type="Proteomes" id="UP000016662">
    <property type="component" value="Unassembled WGS sequence"/>
</dbReference>
<dbReference type="HOGENOM" id="CLU_2993984_0_0_9"/>
<name>U2KGC0_9FIRM</name>
<accession>U2KGC0</accession>
<dbReference type="AlphaFoldDB" id="U2KGC0"/>
<proteinExistence type="predicted"/>
<comment type="caution">
    <text evidence="1">The sequence shown here is derived from an EMBL/GenBank/DDBJ whole genome shotgun (WGS) entry which is preliminary data.</text>
</comment>
<organism evidence="1 2">
    <name type="scientific">Ruminococcus callidus ATCC 27760</name>
    <dbReference type="NCBI Taxonomy" id="411473"/>
    <lineage>
        <taxon>Bacteria</taxon>
        <taxon>Bacillati</taxon>
        <taxon>Bacillota</taxon>
        <taxon>Clostridia</taxon>
        <taxon>Eubacteriales</taxon>
        <taxon>Oscillospiraceae</taxon>
        <taxon>Ruminococcus</taxon>
    </lineage>
</organism>
<protein>
    <submittedName>
        <fullName evidence="1">Uncharacterized protein</fullName>
    </submittedName>
</protein>
<evidence type="ECO:0000313" key="1">
    <source>
        <dbReference type="EMBL" id="ERJ91145.1"/>
    </source>
</evidence>
<sequence length="57" mass="6661">MCILHFFLRFRTLHIDVLQCSHYSMKQKESQWIPQCCPYKKPAPVSTETGFGNIVVC</sequence>
<dbReference type="EMBL" id="AWVF01000329">
    <property type="protein sequence ID" value="ERJ91145.1"/>
    <property type="molecule type" value="Genomic_DNA"/>
</dbReference>